<accession>G0UJR1</accession>
<evidence type="ECO:0000256" key="4">
    <source>
        <dbReference type="ARBA" id="ARBA00022737"/>
    </source>
</evidence>
<dbReference type="EMBL" id="HE575316">
    <property type="protein sequence ID" value="CCC89615.1"/>
    <property type="molecule type" value="Genomic_DNA"/>
</dbReference>
<dbReference type="SUPFAM" id="SSF47473">
    <property type="entry name" value="EF-hand"/>
    <property type="match status" value="1"/>
</dbReference>
<evidence type="ECO:0000256" key="5">
    <source>
        <dbReference type="ARBA" id="ARBA00023212"/>
    </source>
</evidence>
<protein>
    <recommendedName>
        <fullName evidence="8">EF-hand domain-containing family member C2</fullName>
    </recommendedName>
</protein>
<dbReference type="PANTHER" id="PTHR12086:SF11">
    <property type="entry name" value="EF-HAND DOMAIN-CONTAINING FAMILY MEMBER C2"/>
    <property type="match status" value="1"/>
</dbReference>
<reference evidence="10" key="1">
    <citation type="journal article" date="2012" name="Proc. Natl. Acad. Sci. U.S.A.">
        <title>Antigenic diversity is generated by distinct evolutionary mechanisms in African trypanosome species.</title>
        <authorList>
            <person name="Jackson A.P."/>
            <person name="Berry A."/>
            <person name="Aslett M."/>
            <person name="Allison H.C."/>
            <person name="Burton P."/>
            <person name="Vavrova-Anderson J."/>
            <person name="Brown R."/>
            <person name="Browne H."/>
            <person name="Corton N."/>
            <person name="Hauser H."/>
            <person name="Gamble J."/>
            <person name="Gilderthorp R."/>
            <person name="Marcello L."/>
            <person name="McQuillan J."/>
            <person name="Otto T.D."/>
            <person name="Quail M.A."/>
            <person name="Sanders M.J."/>
            <person name="van Tonder A."/>
            <person name="Ginger M.L."/>
            <person name="Field M.C."/>
            <person name="Barry J.D."/>
            <person name="Hertz-Fowler C."/>
            <person name="Berriman M."/>
        </authorList>
    </citation>
    <scope>NUCLEOTIDE SEQUENCE</scope>
    <source>
        <strain evidence="10">IL3000</strain>
    </source>
</reference>
<dbReference type="AlphaFoldDB" id="G0UJR1"/>
<evidence type="ECO:0000259" key="9">
    <source>
        <dbReference type="PROSITE" id="PS51336"/>
    </source>
</evidence>
<dbReference type="VEuPathDB" id="TriTrypDB:TcIL3000_3_280"/>
<feature type="domain" description="DM10" evidence="9">
    <location>
        <begin position="460"/>
        <end position="564"/>
    </location>
</feature>
<dbReference type="InterPro" id="IPR011992">
    <property type="entry name" value="EF-hand-dom_pair"/>
</dbReference>
<evidence type="ECO:0000256" key="3">
    <source>
        <dbReference type="ARBA" id="ARBA00022490"/>
    </source>
</evidence>
<keyword evidence="4" id="KW-0677">Repeat</keyword>
<dbReference type="Pfam" id="PF06565">
    <property type="entry name" value="DM10_dom"/>
    <property type="match status" value="3"/>
</dbReference>
<organism evidence="10">
    <name type="scientific">Trypanosoma congolense (strain IL3000)</name>
    <dbReference type="NCBI Taxonomy" id="1068625"/>
    <lineage>
        <taxon>Eukaryota</taxon>
        <taxon>Discoba</taxon>
        <taxon>Euglenozoa</taxon>
        <taxon>Kinetoplastea</taxon>
        <taxon>Metakinetoplastina</taxon>
        <taxon>Trypanosomatida</taxon>
        <taxon>Trypanosomatidae</taxon>
        <taxon>Trypanosoma</taxon>
        <taxon>Nannomonas</taxon>
    </lineage>
</organism>
<evidence type="ECO:0000313" key="10">
    <source>
        <dbReference type="EMBL" id="CCC89615.1"/>
    </source>
</evidence>
<gene>
    <name evidence="10" type="ORF">TCIL3000_3_280</name>
</gene>
<evidence type="ECO:0000256" key="7">
    <source>
        <dbReference type="ARBA" id="ARBA00035003"/>
    </source>
</evidence>
<evidence type="ECO:0000256" key="6">
    <source>
        <dbReference type="ARBA" id="ARBA00023273"/>
    </source>
</evidence>
<sequence>MKNSVVRTQPQRKYENFPLENNLPLSIGANFHDDPICRNTNRRSHTLLLPRAVEYAPHTEYIYNGGDFNQNKETKPFGEEYSDDAETFSVWLNTNFDNPEDVKNHVVCFLCYFVDHIPEGAESKIVRRVGIRYHMQDNSISVLEAKQENSGIVQSTILSRRQVPRKMDDVNDIVMLEDFRIGGTIKLFNRVYHILDMDKRSRLYYEKILGQTVPNALPWPTEMDKFTTSMQAKLSKSTHRLATSDDMDQKRSIEQQLTGIYTKHSTEDILTAQSFFRHTINEHLTFLALWDDRENISGDLRFVVIRLYLENNTVEIIERRKENSGRLGGCVLLSRQRVARPGKEAHKGRSQEHTFGVILKQDFLVAEDMKIGETYLIHGRHYYVYDADLATREYMKKELGIELAPACDISSFVESDMKKPILFFPPPPNGFGSERESRANWITLNPKPRGSNMSKTEREGGRVMVFLAELAKPLVPGDEKRKFIISFFRDTDEVSIFEKPESNSGFIAGRFLAKGVHRKPMPDGSEVPFTPEDFQLGKDITILERPFRLLQMSEDTKKMCEVAGGLPSEQRIKELLLLFKQQIQIKFTRSNDAYCTLAPGGVLGYRQISDFLRSCSCTITEDEALLLVHNLVPSCSGIISFDDFLDLINVTSSEHMDEASLTSRSVKNVSIHKDDSLKHVAHEAEKARRRRRLAIELRQKLIQRRGTTQEQFRLFGCHNSASRLNRDTFRRSLNEIMHFNVPKEDEDTLVSILFDGRADEKGDITYKQFQEFIDLNDMY</sequence>
<dbReference type="SMART" id="SM00676">
    <property type="entry name" value="DM10"/>
    <property type="match status" value="3"/>
</dbReference>
<comment type="function">
    <text evidence="7">Microtubule inner protein (MIP) part of the dynein-decorated doublet microtubules (DMTs) in cilia axoneme, which is required for motile cilia beating.</text>
</comment>
<dbReference type="PANTHER" id="PTHR12086">
    <property type="entry name" value="EF-HAND DOMAIN C-TERMINAL CONTAINING PROTEIN"/>
    <property type="match status" value="1"/>
</dbReference>
<dbReference type="Gene3D" id="2.30.29.170">
    <property type="match status" value="3"/>
</dbReference>
<name>G0UJR1_TRYCI</name>
<dbReference type="Gene3D" id="1.10.238.10">
    <property type="entry name" value="EF-hand"/>
    <property type="match status" value="1"/>
</dbReference>
<evidence type="ECO:0000256" key="8">
    <source>
        <dbReference type="ARBA" id="ARBA00039880"/>
    </source>
</evidence>
<evidence type="ECO:0000256" key="2">
    <source>
        <dbReference type="ARBA" id="ARBA00004245"/>
    </source>
</evidence>
<feature type="domain" description="DM10" evidence="9">
    <location>
        <begin position="103"/>
        <end position="209"/>
    </location>
</feature>
<evidence type="ECO:0000256" key="1">
    <source>
        <dbReference type="ARBA" id="ARBA00004138"/>
    </source>
</evidence>
<dbReference type="GO" id="GO:0005856">
    <property type="term" value="C:cytoskeleton"/>
    <property type="evidence" value="ECO:0007669"/>
    <property type="project" value="UniProtKB-SubCell"/>
</dbReference>
<proteinExistence type="predicted"/>
<dbReference type="PROSITE" id="PS51336">
    <property type="entry name" value="DM10"/>
    <property type="match status" value="3"/>
</dbReference>
<dbReference type="InterPro" id="IPR006602">
    <property type="entry name" value="DM10_dom"/>
</dbReference>
<keyword evidence="3" id="KW-0963">Cytoplasm</keyword>
<keyword evidence="6" id="KW-0966">Cell projection</keyword>
<feature type="domain" description="DM10" evidence="9">
    <location>
        <begin position="280"/>
        <end position="399"/>
    </location>
</feature>
<comment type="subcellular location">
    <subcellularLocation>
        <location evidence="1">Cell projection</location>
        <location evidence="1">Cilium</location>
    </subcellularLocation>
    <subcellularLocation>
        <location evidence="2">Cytoplasm</location>
        <location evidence="2">Cytoskeleton</location>
    </subcellularLocation>
</comment>
<keyword evidence="5" id="KW-0206">Cytoskeleton</keyword>
<dbReference type="GO" id="GO:0005929">
    <property type="term" value="C:cilium"/>
    <property type="evidence" value="ECO:0007669"/>
    <property type="project" value="UniProtKB-SubCell"/>
</dbReference>
<dbReference type="InterPro" id="IPR040193">
    <property type="entry name" value="EFHC1/EFHC2/EFHB"/>
</dbReference>